<gene>
    <name evidence="2" type="ORF">DMAD_01839</name>
</gene>
<name>A0AAU9G3D8_DROMD</name>
<dbReference type="SUPFAM" id="SSF56235">
    <property type="entry name" value="N-terminal nucleophile aminohydrolases (Ntn hydrolases)"/>
    <property type="match status" value="1"/>
</dbReference>
<sequence length="168" mass="18322">MSSLCDPQAIQFSANGWPPLSGGIRRGGCLQFHTYAWVCLLAAECRNSRLIGSWPSEKMFRLANNVACSYAATKLIDEMRRVGPTIPCERLVADTCTIKQSYIQCGGRRPFGVSVLFMGWDELHGCQLYAPSPSGSYKGHLATATGQHFQAAKSLLEQVLAAKASIHL</sequence>
<dbReference type="GO" id="GO:0005839">
    <property type="term" value="C:proteasome core complex"/>
    <property type="evidence" value="ECO:0007669"/>
    <property type="project" value="InterPro"/>
</dbReference>
<dbReference type="PANTHER" id="PTHR11599">
    <property type="entry name" value="PROTEASOME SUBUNIT ALPHA/BETA"/>
    <property type="match status" value="1"/>
</dbReference>
<dbReference type="InterPro" id="IPR029055">
    <property type="entry name" value="Ntn_hydrolases_N"/>
</dbReference>
<dbReference type="Proteomes" id="UP001500889">
    <property type="component" value="Chromosome A"/>
</dbReference>
<evidence type="ECO:0000256" key="1">
    <source>
        <dbReference type="ARBA" id="ARBA00022942"/>
    </source>
</evidence>
<accession>A0AAU9G3D8</accession>
<dbReference type="Pfam" id="PF00227">
    <property type="entry name" value="Proteasome"/>
    <property type="match status" value="1"/>
</dbReference>
<dbReference type="GO" id="GO:0051603">
    <property type="term" value="P:proteolysis involved in protein catabolic process"/>
    <property type="evidence" value="ECO:0007669"/>
    <property type="project" value="InterPro"/>
</dbReference>
<dbReference type="EMBL" id="AP029266">
    <property type="protein sequence ID" value="BFG02286.1"/>
    <property type="molecule type" value="Genomic_DNA"/>
</dbReference>
<evidence type="ECO:0000313" key="2">
    <source>
        <dbReference type="EMBL" id="BFG02286.1"/>
    </source>
</evidence>
<proteinExistence type="predicted"/>
<keyword evidence="3" id="KW-1185">Reference proteome</keyword>
<dbReference type="Gene3D" id="3.60.20.10">
    <property type="entry name" value="Glutamine Phosphoribosylpyrophosphate, subunit 1, domain 1"/>
    <property type="match status" value="1"/>
</dbReference>
<reference evidence="2 3" key="1">
    <citation type="submission" date="2024-02" db="EMBL/GenBank/DDBJ databases">
        <title>A chromosome-level genome assembly of Drosophila madeirensis, a fruit fly species endemic to Madeira island.</title>
        <authorList>
            <person name="Tomihara K."/>
            <person name="Llopart A."/>
            <person name="Yamamoto D."/>
        </authorList>
    </citation>
    <scope>NUCLEOTIDE SEQUENCE [LARGE SCALE GENOMIC DNA]</scope>
    <source>
        <strain evidence="2 3">RF1</strain>
    </source>
</reference>
<evidence type="ECO:0000313" key="3">
    <source>
        <dbReference type="Proteomes" id="UP001500889"/>
    </source>
</evidence>
<organism evidence="2 3">
    <name type="scientific">Drosophila madeirensis</name>
    <name type="common">Fruit fly</name>
    <dbReference type="NCBI Taxonomy" id="30013"/>
    <lineage>
        <taxon>Eukaryota</taxon>
        <taxon>Metazoa</taxon>
        <taxon>Ecdysozoa</taxon>
        <taxon>Arthropoda</taxon>
        <taxon>Hexapoda</taxon>
        <taxon>Insecta</taxon>
        <taxon>Pterygota</taxon>
        <taxon>Neoptera</taxon>
        <taxon>Endopterygota</taxon>
        <taxon>Diptera</taxon>
        <taxon>Brachycera</taxon>
        <taxon>Muscomorpha</taxon>
        <taxon>Ephydroidea</taxon>
        <taxon>Drosophilidae</taxon>
        <taxon>Drosophila</taxon>
        <taxon>Sophophora</taxon>
    </lineage>
</organism>
<dbReference type="InterPro" id="IPR050115">
    <property type="entry name" value="Proteasome_alpha"/>
</dbReference>
<dbReference type="InterPro" id="IPR001353">
    <property type="entry name" value="Proteasome_sua/b"/>
</dbReference>
<dbReference type="AlphaFoldDB" id="A0AAU9G3D8"/>
<keyword evidence="1 2" id="KW-0647">Proteasome</keyword>
<protein>
    <submittedName>
        <fullName evidence="2">Proteasome subunit alpha type-4-like</fullName>
    </submittedName>
</protein>